<dbReference type="STRING" id="28087.Lsai_1936"/>
<proteinExistence type="predicted"/>
<accession>A0A0W0YJ08</accession>
<dbReference type="SUPFAM" id="SSF48403">
    <property type="entry name" value="Ankyrin repeat"/>
    <property type="match status" value="1"/>
</dbReference>
<sequence>MKTALFWAAEKGYEDIFDVLLEHGAKVNGVSNPEENTPLMAALINGHWGIAQKILSQKGVTIKQKTDMALQHFIWRLRILKS</sequence>
<dbReference type="SMART" id="SM00248">
    <property type="entry name" value="ANK"/>
    <property type="match status" value="2"/>
</dbReference>
<dbReference type="EMBL" id="LNYV01000030">
    <property type="protein sequence ID" value="KTD56823.1"/>
    <property type="molecule type" value="Genomic_DNA"/>
</dbReference>
<dbReference type="Gene3D" id="1.25.40.20">
    <property type="entry name" value="Ankyrin repeat-containing domain"/>
    <property type="match status" value="1"/>
</dbReference>
<dbReference type="Pfam" id="PF12796">
    <property type="entry name" value="Ank_2"/>
    <property type="match status" value="1"/>
</dbReference>
<reference evidence="2 3" key="1">
    <citation type="submission" date="2015-11" db="EMBL/GenBank/DDBJ databases">
        <title>Genomic analysis of 38 Legionella species identifies large and diverse effector repertoires.</title>
        <authorList>
            <person name="Burstein D."/>
            <person name="Amaro F."/>
            <person name="Zusman T."/>
            <person name="Lifshitz Z."/>
            <person name="Cohen O."/>
            <person name="Gilbert J.A."/>
            <person name="Pupko T."/>
            <person name="Shuman H.A."/>
            <person name="Segal G."/>
        </authorList>
    </citation>
    <scope>NUCLEOTIDE SEQUENCE [LARGE SCALE GENOMIC DNA]</scope>
    <source>
        <strain evidence="2 3">Mt.St.Helens-4</strain>
    </source>
</reference>
<evidence type="ECO:0000313" key="2">
    <source>
        <dbReference type="EMBL" id="KTD56823.1"/>
    </source>
</evidence>
<organism evidence="2 3">
    <name type="scientific">Legionella sainthelensi</name>
    <dbReference type="NCBI Taxonomy" id="28087"/>
    <lineage>
        <taxon>Bacteria</taxon>
        <taxon>Pseudomonadati</taxon>
        <taxon>Pseudomonadota</taxon>
        <taxon>Gammaproteobacteria</taxon>
        <taxon>Legionellales</taxon>
        <taxon>Legionellaceae</taxon>
        <taxon>Legionella</taxon>
    </lineage>
</organism>
<name>A0A0W0YJ08_9GAMM</name>
<feature type="repeat" description="ANK" evidence="1">
    <location>
        <begin position="1"/>
        <end position="32"/>
    </location>
</feature>
<dbReference type="PROSITE" id="PS50297">
    <property type="entry name" value="ANK_REP_REGION"/>
    <property type="match status" value="1"/>
</dbReference>
<dbReference type="InterPro" id="IPR036770">
    <property type="entry name" value="Ankyrin_rpt-contain_sf"/>
</dbReference>
<evidence type="ECO:0000313" key="3">
    <source>
        <dbReference type="Proteomes" id="UP000054621"/>
    </source>
</evidence>
<dbReference type="Proteomes" id="UP000054621">
    <property type="component" value="Unassembled WGS sequence"/>
</dbReference>
<dbReference type="AlphaFoldDB" id="A0A0W0YJ08"/>
<protein>
    <submittedName>
        <fullName evidence="2">Ankyrin repeats (3 copies)</fullName>
    </submittedName>
</protein>
<keyword evidence="1" id="KW-0040">ANK repeat</keyword>
<gene>
    <name evidence="2" type="ORF">Lsai_1936</name>
</gene>
<evidence type="ECO:0000256" key="1">
    <source>
        <dbReference type="PROSITE-ProRule" id="PRU00023"/>
    </source>
</evidence>
<dbReference type="eggNOG" id="COG0666">
    <property type="taxonomic scope" value="Bacteria"/>
</dbReference>
<dbReference type="OrthoDB" id="5654093at2"/>
<dbReference type="PROSITE" id="PS50088">
    <property type="entry name" value="ANK_REPEAT"/>
    <property type="match status" value="1"/>
</dbReference>
<dbReference type="InterPro" id="IPR002110">
    <property type="entry name" value="Ankyrin_rpt"/>
</dbReference>
<dbReference type="PATRIC" id="fig|28087.4.peg.2079"/>
<comment type="caution">
    <text evidence="2">The sequence shown here is derived from an EMBL/GenBank/DDBJ whole genome shotgun (WGS) entry which is preliminary data.</text>
</comment>